<dbReference type="AlphaFoldDB" id="A0A8X8AGL7"/>
<organism evidence="2 3">
    <name type="scientific">Populus tomentosa</name>
    <name type="common">Chinese white poplar</name>
    <dbReference type="NCBI Taxonomy" id="118781"/>
    <lineage>
        <taxon>Eukaryota</taxon>
        <taxon>Viridiplantae</taxon>
        <taxon>Streptophyta</taxon>
        <taxon>Embryophyta</taxon>
        <taxon>Tracheophyta</taxon>
        <taxon>Spermatophyta</taxon>
        <taxon>Magnoliopsida</taxon>
        <taxon>eudicotyledons</taxon>
        <taxon>Gunneridae</taxon>
        <taxon>Pentapetalae</taxon>
        <taxon>rosids</taxon>
        <taxon>fabids</taxon>
        <taxon>Malpighiales</taxon>
        <taxon>Salicaceae</taxon>
        <taxon>Saliceae</taxon>
        <taxon>Populus</taxon>
    </lineage>
</organism>
<protein>
    <recommendedName>
        <fullName evidence="1">Isochorismatase-like domain-containing protein</fullName>
    </recommendedName>
</protein>
<accession>A0A8X8AGL7</accession>
<dbReference type="PANTHER" id="PTHR47044">
    <property type="entry name" value="OS02G0276400 PROTEIN"/>
    <property type="match status" value="1"/>
</dbReference>
<dbReference type="Pfam" id="PF00857">
    <property type="entry name" value="Isochorismatase"/>
    <property type="match status" value="1"/>
</dbReference>
<evidence type="ECO:0000313" key="3">
    <source>
        <dbReference type="Proteomes" id="UP000886885"/>
    </source>
</evidence>
<feature type="domain" description="Isochorismatase-like" evidence="1">
    <location>
        <begin position="37"/>
        <end position="138"/>
    </location>
</feature>
<reference evidence="2" key="1">
    <citation type="journal article" date="2020" name="bioRxiv">
        <title>Hybrid origin of Populus tomentosa Carr. identified through genome sequencing and phylogenomic analysis.</title>
        <authorList>
            <person name="An X."/>
            <person name="Gao K."/>
            <person name="Chen Z."/>
            <person name="Li J."/>
            <person name="Yang X."/>
            <person name="Yang X."/>
            <person name="Zhou J."/>
            <person name="Guo T."/>
            <person name="Zhao T."/>
            <person name="Huang S."/>
            <person name="Miao D."/>
            <person name="Khan W.U."/>
            <person name="Rao P."/>
            <person name="Ye M."/>
            <person name="Lei B."/>
            <person name="Liao W."/>
            <person name="Wang J."/>
            <person name="Ji L."/>
            <person name="Li Y."/>
            <person name="Guo B."/>
            <person name="Mustafa N.S."/>
            <person name="Li S."/>
            <person name="Yun Q."/>
            <person name="Keller S.R."/>
            <person name="Mao J."/>
            <person name="Zhang R."/>
            <person name="Strauss S.H."/>
        </authorList>
    </citation>
    <scope>NUCLEOTIDE SEQUENCE</scope>
    <source>
        <strain evidence="2">GM15</strain>
        <tissue evidence="2">Leaf</tissue>
    </source>
</reference>
<evidence type="ECO:0000313" key="2">
    <source>
        <dbReference type="EMBL" id="KAG6788963.1"/>
    </source>
</evidence>
<name>A0A8X8AGL7_POPTO</name>
<comment type="caution">
    <text evidence="2">The sequence shown here is derived from an EMBL/GenBank/DDBJ whole genome shotgun (WGS) entry which is preliminary data.</text>
</comment>
<dbReference type="OrthoDB" id="167809at2759"/>
<sequence length="230" mass="25156">MFCELDHIWVLLHPVVREHDPQGRTVEVFHRHLYSPGNGGPTSKGSVGAELADGLVIKEGDYKLVKTRFSAFFATHLHSLLCTEGIKSLVMSGVRTPDCIRQTVFDAIAVDYQPVTVIFDPAAAATPDIHFARCGLIKSSISSGYHVSSSNMLFAILDLLSKTKKSFEGNKYPGDFYSGSWSLMVVIRARVVEFGDLGDGTPTLQEWCGSDALLTSRLNEELPLLVALAL</sequence>
<dbReference type="Proteomes" id="UP000886885">
    <property type="component" value="Chromosome 1D"/>
</dbReference>
<keyword evidence="3" id="KW-1185">Reference proteome</keyword>
<dbReference type="InterPro" id="IPR000868">
    <property type="entry name" value="Isochorismatase-like_dom"/>
</dbReference>
<evidence type="ECO:0000259" key="1">
    <source>
        <dbReference type="Pfam" id="PF00857"/>
    </source>
</evidence>
<gene>
    <name evidence="2" type="ORF">POTOM_005041</name>
</gene>
<dbReference type="EMBL" id="JAAWWB010000002">
    <property type="protein sequence ID" value="KAG6788963.1"/>
    <property type="molecule type" value="Genomic_DNA"/>
</dbReference>
<proteinExistence type="predicted"/>